<evidence type="ECO:0000313" key="4">
    <source>
        <dbReference type="Proteomes" id="UP000481858"/>
    </source>
</evidence>
<dbReference type="Proteomes" id="UP000481858">
    <property type="component" value="Unassembled WGS sequence"/>
</dbReference>
<keyword evidence="2" id="KW-0812">Transmembrane</keyword>
<comment type="caution">
    <text evidence="3">The sequence shown here is derived from an EMBL/GenBank/DDBJ whole genome shotgun (WGS) entry which is preliminary data.</text>
</comment>
<evidence type="ECO:0000256" key="2">
    <source>
        <dbReference type="SAM" id="Phobius"/>
    </source>
</evidence>
<keyword evidence="4" id="KW-1185">Reference proteome</keyword>
<sequence>MSTDLNSTGQYPVYVGTWTNWTRGRVLGATLTLRRRDADLLIAFTAFFIAFVATRVWRLICFAIHRSCSKETPQNTIYHQHQAILRNSSTPEDGIRLLSYVLWVGKSSTGLFLPLSTIAVATICIFSFTIAGGFSSYISTAIGDEVLIKSMNCGILAYANVTAQNFRSGAYYAEQITSAANYAQQCYSRGGGGLLDCNRFVTKQIIGNVDRHAACPFRSDLCRHNSSNIRIDSGYLSSYDHFGLNTSPDRRLLWRHVYHCAPMATTGYTSQINTSSGELTVYHYGNSTYTNGSYDYIYAAKSIETQYSSVWSDVSNVGYSNLDLQTHFAAVRNRKVLSQSSYTPSDSLFRDDADIDIHFLSGNGVTFARPENDLWYQVAATPTNILYTTVNTSSSHPMYIPLEPSSPLGCISQNQFCRSISGTRKCGPLASVRDAVAGAAGLFDTNYADCLARNATSSAAIHFTYFSLVVTGSIVPAITITLGPTSLLSQRYLSQGLQYYLEPDQWQLDVGHWWDISMAARQALFLSSAYGPTDPDLLADHINYTTPGLKKLCDNQSRYPHSYMKKKGYKKYEHLEWTSNATLQLQRLAQEEAGFGTWSKCVETVPGTEANEVLGSLDITNPDHPVLQSSSPRQSVPNDSQTSLEVLNTTQGSVQTDEASSPTVTPGTLSLHSIHPTAPHEGGAESSQTHKLTPNSEATVELQDSGNTEPTHGEQRARLG</sequence>
<feature type="compositionally biased region" description="Polar residues" evidence="1">
    <location>
        <begin position="685"/>
        <end position="710"/>
    </location>
</feature>
<proteinExistence type="predicted"/>
<name>A0A7C8MTS8_9PEZI</name>
<keyword evidence="2" id="KW-1133">Transmembrane helix</keyword>
<feature type="region of interest" description="Disordered" evidence="1">
    <location>
        <begin position="616"/>
        <end position="720"/>
    </location>
</feature>
<accession>A0A7C8MTS8</accession>
<dbReference type="EMBL" id="WUBL01000061">
    <property type="protein sequence ID" value="KAF2967835.1"/>
    <property type="molecule type" value="Genomic_DNA"/>
</dbReference>
<feature type="compositionally biased region" description="Basic and acidic residues" evidence="1">
    <location>
        <begin position="711"/>
        <end position="720"/>
    </location>
</feature>
<dbReference type="InParanoid" id="A0A7C8MTS8"/>
<gene>
    <name evidence="3" type="ORF">GQX73_g5752</name>
</gene>
<keyword evidence="2" id="KW-0472">Membrane</keyword>
<evidence type="ECO:0000313" key="3">
    <source>
        <dbReference type="EMBL" id="KAF2967835.1"/>
    </source>
</evidence>
<feature type="transmembrane region" description="Helical" evidence="2">
    <location>
        <begin position="40"/>
        <end position="60"/>
    </location>
</feature>
<dbReference type="AlphaFoldDB" id="A0A7C8MTS8"/>
<evidence type="ECO:0000256" key="1">
    <source>
        <dbReference type="SAM" id="MobiDB-lite"/>
    </source>
</evidence>
<feature type="transmembrane region" description="Helical" evidence="2">
    <location>
        <begin position="111"/>
        <end position="134"/>
    </location>
</feature>
<protein>
    <submittedName>
        <fullName evidence="3">Uncharacterized protein</fullName>
    </submittedName>
</protein>
<feature type="compositionally biased region" description="Polar residues" evidence="1">
    <location>
        <begin position="627"/>
        <end position="671"/>
    </location>
</feature>
<reference evidence="3 4" key="1">
    <citation type="submission" date="2019-12" db="EMBL/GenBank/DDBJ databases">
        <title>Draft genome sequence of the ascomycete Xylaria multiplex DSM 110363.</title>
        <authorList>
            <person name="Buettner E."/>
            <person name="Kellner H."/>
        </authorList>
    </citation>
    <scope>NUCLEOTIDE SEQUENCE [LARGE SCALE GENOMIC DNA]</scope>
    <source>
        <strain evidence="3 4">DSM 110363</strain>
    </source>
</reference>
<organism evidence="3 4">
    <name type="scientific">Xylaria multiplex</name>
    <dbReference type="NCBI Taxonomy" id="323545"/>
    <lineage>
        <taxon>Eukaryota</taxon>
        <taxon>Fungi</taxon>
        <taxon>Dikarya</taxon>
        <taxon>Ascomycota</taxon>
        <taxon>Pezizomycotina</taxon>
        <taxon>Sordariomycetes</taxon>
        <taxon>Xylariomycetidae</taxon>
        <taxon>Xylariales</taxon>
        <taxon>Xylariaceae</taxon>
        <taxon>Xylaria</taxon>
    </lineage>
</organism>
<dbReference type="OrthoDB" id="3540210at2759"/>